<proteinExistence type="predicted"/>
<evidence type="ECO:0000313" key="1">
    <source>
        <dbReference type="EMBL" id="KKL88208.1"/>
    </source>
</evidence>
<dbReference type="AlphaFoldDB" id="A0A0F9FPQ0"/>
<gene>
    <name evidence="1" type="ORF">LCGC14_1927060</name>
</gene>
<sequence>MTKAQRNIILILVAAIIILGSFAYWLSTSNVSTTNVFFQREMAQIQTQSSSDEIEAIEKDLLD</sequence>
<protein>
    <submittedName>
        <fullName evidence="1">Uncharacterized protein</fullName>
    </submittedName>
</protein>
<name>A0A0F9FPQ0_9ZZZZ</name>
<feature type="non-terminal residue" evidence="1">
    <location>
        <position position="63"/>
    </location>
</feature>
<reference evidence="1" key="1">
    <citation type="journal article" date="2015" name="Nature">
        <title>Complex archaea that bridge the gap between prokaryotes and eukaryotes.</title>
        <authorList>
            <person name="Spang A."/>
            <person name="Saw J.H."/>
            <person name="Jorgensen S.L."/>
            <person name="Zaremba-Niedzwiedzka K."/>
            <person name="Martijn J."/>
            <person name="Lind A.E."/>
            <person name="van Eijk R."/>
            <person name="Schleper C."/>
            <person name="Guy L."/>
            <person name="Ettema T.J."/>
        </authorList>
    </citation>
    <scope>NUCLEOTIDE SEQUENCE</scope>
</reference>
<accession>A0A0F9FPQ0</accession>
<dbReference type="EMBL" id="LAZR01020632">
    <property type="protein sequence ID" value="KKL88208.1"/>
    <property type="molecule type" value="Genomic_DNA"/>
</dbReference>
<organism evidence="1">
    <name type="scientific">marine sediment metagenome</name>
    <dbReference type="NCBI Taxonomy" id="412755"/>
    <lineage>
        <taxon>unclassified sequences</taxon>
        <taxon>metagenomes</taxon>
        <taxon>ecological metagenomes</taxon>
    </lineage>
</organism>
<comment type="caution">
    <text evidence="1">The sequence shown here is derived from an EMBL/GenBank/DDBJ whole genome shotgun (WGS) entry which is preliminary data.</text>
</comment>